<organism evidence="2">
    <name type="scientific">Mus musculus</name>
    <name type="common">Mouse</name>
    <dbReference type="NCBI Taxonomy" id="10090"/>
    <lineage>
        <taxon>Eukaryota</taxon>
        <taxon>Metazoa</taxon>
        <taxon>Chordata</taxon>
        <taxon>Craniata</taxon>
        <taxon>Vertebrata</taxon>
        <taxon>Euteleostomi</taxon>
        <taxon>Mammalia</taxon>
        <taxon>Eutheria</taxon>
        <taxon>Euarchontoglires</taxon>
        <taxon>Glires</taxon>
        <taxon>Rodentia</taxon>
        <taxon>Myomorpha</taxon>
        <taxon>Muroidea</taxon>
        <taxon>Muridae</taxon>
        <taxon>Murinae</taxon>
        <taxon>Mus</taxon>
        <taxon>Mus</taxon>
    </lineage>
</organism>
<reference evidence="2" key="6">
    <citation type="journal article" date="2002" name="Nature">
        <title>Analysis of the mouse transcriptome based on functional annotation of 60,770 full-length cDNAs.</title>
        <authorList>
            <consortium name="The FANTOM Consortium and the RIKEN Genome Exploration Research Group Phase I and II Team"/>
        </authorList>
    </citation>
    <scope>NUCLEOTIDE SEQUENCE</scope>
    <source>
        <strain evidence="2">C57BL/6J</strain>
        <tissue evidence="2">Diencephalon</tissue>
    </source>
</reference>
<accession>Q8CC48</accession>
<feature type="region of interest" description="Disordered" evidence="1">
    <location>
        <begin position="139"/>
        <end position="165"/>
    </location>
</feature>
<name>Q8CC48_MOUSE</name>
<dbReference type="AlphaFoldDB" id="Q8CC48"/>
<reference evidence="2" key="1">
    <citation type="journal article" date="1999" name="Methods Enzymol.">
        <title>High-efficiency full-length cDNA cloning.</title>
        <authorList>
            <person name="Carninci P."/>
            <person name="Hayashizaki Y."/>
        </authorList>
    </citation>
    <scope>NUCLEOTIDE SEQUENCE</scope>
    <source>
        <strain evidence="2">C57BL/6J</strain>
        <tissue evidence="2">Diencephalon</tissue>
    </source>
</reference>
<proteinExistence type="evidence at transcript level"/>
<dbReference type="MGI" id="MGI:3704218">
    <property type="gene designation" value="9330121J05Rik"/>
</dbReference>
<evidence type="ECO:0000313" key="3">
    <source>
        <dbReference type="MGI" id="MGI:3704218"/>
    </source>
</evidence>
<feature type="region of interest" description="Disordered" evidence="1">
    <location>
        <begin position="1"/>
        <end position="34"/>
    </location>
</feature>
<dbReference type="AGR" id="MGI:3704218"/>
<dbReference type="EMBL" id="AK033940">
    <property type="protein sequence ID" value="BAC28520.1"/>
    <property type="molecule type" value="mRNA"/>
</dbReference>
<reference evidence="2" key="8">
    <citation type="journal article" date="2005" name="Science">
        <title>Antisense Transcription in the Mammalian Transcriptome.</title>
        <authorList>
            <consortium name="RIKEN Genome Exploration Research Group and Genome Science Group (Genome Network Project Core Group) and the FANTOM Consortium"/>
        </authorList>
    </citation>
    <scope>NUCLEOTIDE SEQUENCE</scope>
    <source>
        <strain evidence="2">C57BL/6J</strain>
        <tissue evidence="2">Diencephalon</tissue>
    </source>
</reference>
<protein>
    <submittedName>
        <fullName evidence="2">Uncharacterized protein</fullName>
    </submittedName>
</protein>
<evidence type="ECO:0000256" key="1">
    <source>
        <dbReference type="SAM" id="MobiDB-lite"/>
    </source>
</evidence>
<reference evidence="2" key="5">
    <citation type="submission" date="2001-07" db="EMBL/GenBank/DDBJ databases">
        <authorList>
            <person name="Adachi J."/>
            <person name="Aizawa K."/>
            <person name="Akimura T."/>
            <person name="Arakawa T."/>
            <person name="Bono H."/>
            <person name="Carninci P."/>
            <person name="Fukuda S."/>
            <person name="Furuno M."/>
            <person name="Hanagaki T."/>
            <person name="Hara A."/>
            <person name="Hashizume W."/>
            <person name="Hayashida K."/>
            <person name="Hayatsu N."/>
            <person name="Hiramoto K."/>
            <person name="Hiraoka T."/>
            <person name="Hirozane T."/>
            <person name="Hori F."/>
            <person name="Imotani K."/>
            <person name="Ishii Y."/>
            <person name="Itoh M."/>
            <person name="Kagawa I."/>
            <person name="Kasukawa T."/>
            <person name="Katoh H."/>
            <person name="Kawai J."/>
            <person name="Kojima Y."/>
            <person name="Kondo S."/>
            <person name="Konno H."/>
            <person name="Kouda M."/>
            <person name="Koya S."/>
            <person name="Kurihara C."/>
            <person name="Matsuyama T."/>
            <person name="Miyazaki A."/>
            <person name="Murata M."/>
            <person name="Nakamura M."/>
            <person name="Nishi K."/>
            <person name="Nomura K."/>
            <person name="Numazaki R."/>
            <person name="Ohno M."/>
            <person name="Ohsato N."/>
            <person name="Okazaki Y."/>
            <person name="Saito R."/>
            <person name="Saitoh H."/>
            <person name="Sakai C."/>
            <person name="Sakai K."/>
            <person name="Sakazume N."/>
            <person name="Sano H."/>
            <person name="Sasaki D."/>
            <person name="Shibata K."/>
            <person name="Shinagawa A."/>
            <person name="Shiraki T."/>
            <person name="Sogabe Y."/>
            <person name="Tagami M."/>
            <person name="Tagawa A."/>
            <person name="Takahashi F."/>
            <person name="Takaku-Akahira S."/>
            <person name="Takeda Y."/>
            <person name="Tanaka T."/>
            <person name="Tomaru A."/>
            <person name="Toya T."/>
            <person name="Yasunishi A."/>
            <person name="Muramatsu M."/>
            <person name="Hayashizaki Y."/>
        </authorList>
    </citation>
    <scope>NUCLEOTIDE SEQUENCE</scope>
    <source>
        <strain evidence="2">C57BL/6J</strain>
        <tissue evidence="2">Diencephalon</tissue>
    </source>
</reference>
<evidence type="ECO:0000313" key="2">
    <source>
        <dbReference type="EMBL" id="BAC28520.1"/>
    </source>
</evidence>
<reference evidence="2" key="4">
    <citation type="journal article" date="2001" name="Nature">
        <title>Functional annotation of a full-length mouse cDNA collection.</title>
        <authorList>
            <consortium name="The RIKEN Genome Exploration Research Group Phase II Team and the FANTOM Consortium"/>
        </authorList>
    </citation>
    <scope>NUCLEOTIDE SEQUENCE</scope>
    <source>
        <strain evidence="2">C57BL/6J</strain>
        <tissue evidence="2">Diencephalon</tissue>
    </source>
</reference>
<reference evidence="2" key="3">
    <citation type="journal article" date="2000" name="Genome Res.">
        <title>RIKEN integrated sequence analysis (RISA) system--384-format sequencing pipeline with 384 multicapillary sequencer.</title>
        <authorList>
            <person name="Shibata K."/>
            <person name="Itoh M."/>
            <person name="Aizawa K."/>
            <person name="Nagaoka S."/>
            <person name="Sasaki N."/>
            <person name="Carninci P."/>
            <person name="Konno H."/>
            <person name="Akiyama J."/>
            <person name="Nishi K."/>
            <person name="Kitsunai T."/>
            <person name="Tashiro H."/>
            <person name="Itoh M."/>
            <person name="Sumi N."/>
            <person name="Ishii Y."/>
            <person name="Nakamura S."/>
            <person name="Hazama M."/>
            <person name="Nishine T."/>
            <person name="Harada A."/>
            <person name="Yamamoto R."/>
            <person name="Matsumoto H."/>
            <person name="Sakaguchi S."/>
            <person name="Ikegami T."/>
            <person name="Kashiwagi K."/>
            <person name="Fujiwake S."/>
            <person name="Inoue K."/>
            <person name="Togawa Y."/>
            <person name="Izawa M."/>
            <person name="Ohara E."/>
            <person name="Watahiki M."/>
            <person name="Yoneda Y."/>
            <person name="Ishikawa T."/>
            <person name="Ozawa K."/>
            <person name="Tanaka T."/>
            <person name="Matsuura S."/>
            <person name="Kawai J."/>
            <person name="Okazaki Y."/>
            <person name="Muramatsu M."/>
            <person name="Inoue Y."/>
            <person name="Kira A."/>
            <person name="Hayashizaki Y."/>
        </authorList>
    </citation>
    <scope>NUCLEOTIDE SEQUENCE</scope>
    <source>
        <strain evidence="2">C57BL/6J</strain>
        <tissue evidence="2">Diencephalon</tissue>
    </source>
</reference>
<sequence>MRAQKLGAPGHRPVVRVGGYADRSLRRGKGSQLLHREVGDQQPAGALVRLWPRLAPAEQLERRGGPSPPQRGDAVAGKIHLAFAVHSGAFEPAPRGGKLLRLPKRKELCLRTTSLVWEPNRVPARRSHGCRAGLGSAALTRPFSGTASPAKLPDRGLRSEPQLIR</sequence>
<reference evidence="2" key="7">
    <citation type="journal article" date="2005" name="Science">
        <title>The Transcriptional Landscape of the Mammalian Genome.</title>
        <authorList>
            <consortium name="The FANTOM Consortium"/>
            <consortium name="Riken Genome Exploration Research Group and Genome Science Group (Genome Network Project Core Group)"/>
        </authorList>
    </citation>
    <scope>NUCLEOTIDE SEQUENCE</scope>
    <source>
        <strain evidence="2">C57BL/6J</strain>
        <tissue evidence="2">Diencephalon</tissue>
    </source>
</reference>
<reference evidence="2" key="2">
    <citation type="journal article" date="2000" name="Genome Res.">
        <title>Normalization and subtraction of cap-trapper-selected cDNAs to prepare full-length cDNA libraries for rapid discovery of new genes.</title>
        <authorList>
            <person name="Carninci P."/>
            <person name="Shibata Y."/>
            <person name="Hayatsu N."/>
            <person name="Sugahara Y."/>
            <person name="Shibata K."/>
            <person name="Itoh M."/>
            <person name="Konno H."/>
            <person name="Okazaki Y."/>
            <person name="Muramatsu M."/>
            <person name="Hayashizaki Y."/>
        </authorList>
    </citation>
    <scope>NUCLEOTIDE SEQUENCE</scope>
    <source>
        <strain evidence="2">C57BL/6J</strain>
        <tissue evidence="2">Diencephalon</tissue>
    </source>
</reference>
<gene>
    <name evidence="3" type="primary">9330121J05Rik</name>
</gene>